<sequence length="266" mass="30711">MYHIEAMLMRSHVDCGKINALDTPHLAIYNTPYPGFSDANPTLLNTESSKASTQTDCNLDRSNNHSAMVYQIRIVKDEEGINQIQRLLYTVYIEEGKWKFNPANPAGIRIVDHMLIDNRDDIATYFGAFSNKKLIGCCRICPRHEGLFEIQNYNSKTLNLLNAKNLVEGSRSAVLPEYRQHGVFRTMFHEVLQYCYQRDLLLFVSTSSNELRRIFRIIDFPIVEDFTFKYESHDPKECQLFVAKSRSDLLHSISKLCPTVPLRSHL</sequence>
<protein>
    <recommendedName>
        <fullName evidence="1">N-acyl amino acid synthase FeeM catalytic core domain-containing protein</fullName>
    </recommendedName>
</protein>
<dbReference type="InParanoid" id="A0A1Y1Y2R3"/>
<dbReference type="Pfam" id="PF21926">
    <property type="entry name" value="FeeM"/>
    <property type="match status" value="1"/>
</dbReference>
<dbReference type="InterPro" id="IPR054597">
    <property type="entry name" value="FeeM_cat"/>
</dbReference>
<dbReference type="AlphaFoldDB" id="A0A1Y1Y2R3"/>
<evidence type="ECO:0000313" key="3">
    <source>
        <dbReference type="Proteomes" id="UP000193498"/>
    </source>
</evidence>
<dbReference type="CDD" id="cd04301">
    <property type="entry name" value="NAT_SF"/>
    <property type="match status" value="1"/>
</dbReference>
<gene>
    <name evidence="2" type="ORF">K493DRAFT_377216</name>
</gene>
<reference evidence="2 3" key="1">
    <citation type="submission" date="2016-07" db="EMBL/GenBank/DDBJ databases">
        <title>Pervasive Adenine N6-methylation of Active Genes in Fungi.</title>
        <authorList>
            <consortium name="DOE Joint Genome Institute"/>
            <person name="Mondo S.J."/>
            <person name="Dannebaum R.O."/>
            <person name="Kuo R.C."/>
            <person name="Labutti K."/>
            <person name="Haridas S."/>
            <person name="Kuo A."/>
            <person name="Salamov A."/>
            <person name="Ahrendt S.R."/>
            <person name="Lipzen A."/>
            <person name="Sullivan W."/>
            <person name="Andreopoulos W.B."/>
            <person name="Clum A."/>
            <person name="Lindquist E."/>
            <person name="Daum C."/>
            <person name="Ramamoorthy G.K."/>
            <person name="Gryganskyi A."/>
            <person name="Culley D."/>
            <person name="Magnuson J.K."/>
            <person name="James T.Y."/>
            <person name="O'Malley M.A."/>
            <person name="Stajich J.E."/>
            <person name="Spatafora J.W."/>
            <person name="Visel A."/>
            <person name="Grigoriev I.V."/>
        </authorList>
    </citation>
    <scope>NUCLEOTIDE SEQUENCE [LARGE SCALE GENOMIC DNA]</scope>
    <source>
        <strain evidence="2 3">CBS 931.73</strain>
    </source>
</reference>
<comment type="caution">
    <text evidence="2">The sequence shown here is derived from an EMBL/GenBank/DDBJ whole genome shotgun (WGS) entry which is preliminary data.</text>
</comment>
<feature type="domain" description="N-acyl amino acid synthase FeeM catalytic core" evidence="1">
    <location>
        <begin position="83"/>
        <end position="216"/>
    </location>
</feature>
<dbReference type="Proteomes" id="UP000193498">
    <property type="component" value="Unassembled WGS sequence"/>
</dbReference>
<proteinExistence type="predicted"/>
<keyword evidence="3" id="KW-1185">Reference proteome</keyword>
<dbReference type="EMBL" id="MCFE01000286">
    <property type="protein sequence ID" value="ORX92269.1"/>
    <property type="molecule type" value="Genomic_DNA"/>
</dbReference>
<dbReference type="OrthoDB" id="10272226at2759"/>
<dbReference type="SUPFAM" id="SSF55729">
    <property type="entry name" value="Acyl-CoA N-acyltransferases (Nat)"/>
    <property type="match status" value="1"/>
</dbReference>
<accession>A0A1Y1Y2R3</accession>
<evidence type="ECO:0000259" key="1">
    <source>
        <dbReference type="Pfam" id="PF21926"/>
    </source>
</evidence>
<dbReference type="Gene3D" id="3.40.630.30">
    <property type="match status" value="1"/>
</dbReference>
<name>A0A1Y1Y2R3_9FUNG</name>
<evidence type="ECO:0000313" key="2">
    <source>
        <dbReference type="EMBL" id="ORX92269.1"/>
    </source>
</evidence>
<organism evidence="2 3">
    <name type="scientific">Basidiobolus meristosporus CBS 931.73</name>
    <dbReference type="NCBI Taxonomy" id="1314790"/>
    <lineage>
        <taxon>Eukaryota</taxon>
        <taxon>Fungi</taxon>
        <taxon>Fungi incertae sedis</taxon>
        <taxon>Zoopagomycota</taxon>
        <taxon>Entomophthoromycotina</taxon>
        <taxon>Basidiobolomycetes</taxon>
        <taxon>Basidiobolales</taxon>
        <taxon>Basidiobolaceae</taxon>
        <taxon>Basidiobolus</taxon>
    </lineage>
</organism>
<dbReference type="InterPro" id="IPR016181">
    <property type="entry name" value="Acyl_CoA_acyltransferase"/>
</dbReference>